<dbReference type="Proteomes" id="UP001159363">
    <property type="component" value="Chromosome 1"/>
</dbReference>
<comment type="caution">
    <text evidence="2">The sequence shown here is derived from an EMBL/GenBank/DDBJ whole genome shotgun (WGS) entry which is preliminary data.</text>
</comment>
<name>A0ABQ9IGY5_9NEOP</name>
<proteinExistence type="predicted"/>
<protein>
    <submittedName>
        <fullName evidence="2">Uncharacterized protein</fullName>
    </submittedName>
</protein>
<keyword evidence="3" id="KW-1185">Reference proteome</keyword>
<feature type="region of interest" description="Disordered" evidence="1">
    <location>
        <begin position="129"/>
        <end position="148"/>
    </location>
</feature>
<evidence type="ECO:0000313" key="2">
    <source>
        <dbReference type="EMBL" id="KAJ8895906.1"/>
    </source>
</evidence>
<accession>A0ABQ9IGY5</accession>
<organism evidence="2 3">
    <name type="scientific">Dryococelus australis</name>
    <dbReference type="NCBI Taxonomy" id="614101"/>
    <lineage>
        <taxon>Eukaryota</taxon>
        <taxon>Metazoa</taxon>
        <taxon>Ecdysozoa</taxon>
        <taxon>Arthropoda</taxon>
        <taxon>Hexapoda</taxon>
        <taxon>Insecta</taxon>
        <taxon>Pterygota</taxon>
        <taxon>Neoptera</taxon>
        <taxon>Polyneoptera</taxon>
        <taxon>Phasmatodea</taxon>
        <taxon>Verophasmatodea</taxon>
        <taxon>Anareolatae</taxon>
        <taxon>Phasmatidae</taxon>
        <taxon>Eurycanthinae</taxon>
        <taxon>Dryococelus</taxon>
    </lineage>
</organism>
<gene>
    <name evidence="2" type="ORF">PR048_001246</name>
</gene>
<evidence type="ECO:0000256" key="1">
    <source>
        <dbReference type="SAM" id="MobiDB-lite"/>
    </source>
</evidence>
<dbReference type="EMBL" id="JARBHB010000001">
    <property type="protein sequence ID" value="KAJ8895906.1"/>
    <property type="molecule type" value="Genomic_DNA"/>
</dbReference>
<evidence type="ECO:0000313" key="3">
    <source>
        <dbReference type="Proteomes" id="UP001159363"/>
    </source>
</evidence>
<sequence length="269" mass="28695">MAPRRLLAWGSAHLPAPPGADRKTWDAALPNTCLVHQTPTKKIIPCGNCISMPTTLQHLRGQQTIDGSRWLRTTYLRVLALSCFPANMTSKTGASQSHQNILASSLNLSETVAGERRSVTPASLAAVGMIPRRGPDGHEPIIPGRGEGEMGLRLRRGAEESRGVGASCSTISFSLPSTGATVAERLASSPPTNTTTTRIQSLAGSPDFLSWESCRKIPLVGGFSRGSPVFLAYSFRHLSILTSITLVGFQDLAVKSSPILFTHSIILLS</sequence>
<reference evidence="2 3" key="1">
    <citation type="submission" date="2023-02" db="EMBL/GenBank/DDBJ databases">
        <title>LHISI_Scaffold_Assembly.</title>
        <authorList>
            <person name="Stuart O.P."/>
            <person name="Cleave R."/>
            <person name="Magrath M.J.L."/>
            <person name="Mikheyev A.S."/>
        </authorList>
    </citation>
    <scope>NUCLEOTIDE SEQUENCE [LARGE SCALE GENOMIC DNA]</scope>
    <source>
        <strain evidence="2">Daus_M_001</strain>
        <tissue evidence="2">Leg muscle</tissue>
    </source>
</reference>